<proteinExistence type="predicted"/>
<dbReference type="AlphaFoldDB" id="A0A2J6TFL4"/>
<dbReference type="SUPFAM" id="SSF57701">
    <property type="entry name" value="Zn2/Cys6 DNA-binding domain"/>
    <property type="match status" value="1"/>
</dbReference>
<dbReference type="SMART" id="SM00066">
    <property type="entry name" value="GAL4"/>
    <property type="match status" value="1"/>
</dbReference>
<dbReference type="InterPro" id="IPR036864">
    <property type="entry name" value="Zn2-C6_fun-type_DNA-bd_sf"/>
</dbReference>
<dbReference type="PANTHER" id="PTHR38111">
    <property type="entry name" value="ZN(2)-C6 FUNGAL-TYPE DOMAIN-CONTAINING PROTEIN-RELATED"/>
    <property type="match status" value="1"/>
</dbReference>
<accession>A0A2J6TFL4</accession>
<dbReference type="CDD" id="cd00067">
    <property type="entry name" value="GAL4"/>
    <property type="match status" value="1"/>
</dbReference>
<gene>
    <name evidence="3" type="ORF">K444DRAFT_560017</name>
</gene>
<keyword evidence="1" id="KW-0539">Nucleus</keyword>
<feature type="domain" description="Zn(2)-C6 fungal-type" evidence="2">
    <location>
        <begin position="10"/>
        <end position="38"/>
    </location>
</feature>
<dbReference type="PROSITE" id="PS50048">
    <property type="entry name" value="ZN2_CY6_FUNGAL_2"/>
    <property type="match status" value="1"/>
</dbReference>
<dbReference type="PANTHER" id="PTHR38111:SF2">
    <property type="entry name" value="FINGER DOMAIN PROTEIN, PUTATIVE (AFU_ORTHOLOGUE AFUA_1G01560)-RELATED"/>
    <property type="match status" value="1"/>
</dbReference>
<reference evidence="3 4" key="1">
    <citation type="submission" date="2016-04" db="EMBL/GenBank/DDBJ databases">
        <title>A degradative enzymes factory behind the ericoid mycorrhizal symbiosis.</title>
        <authorList>
            <consortium name="DOE Joint Genome Institute"/>
            <person name="Martino E."/>
            <person name="Morin E."/>
            <person name="Grelet G."/>
            <person name="Kuo A."/>
            <person name="Kohler A."/>
            <person name="Daghino S."/>
            <person name="Barry K."/>
            <person name="Choi C."/>
            <person name="Cichocki N."/>
            <person name="Clum A."/>
            <person name="Copeland A."/>
            <person name="Hainaut M."/>
            <person name="Haridas S."/>
            <person name="Labutti K."/>
            <person name="Lindquist E."/>
            <person name="Lipzen A."/>
            <person name="Khouja H.-R."/>
            <person name="Murat C."/>
            <person name="Ohm R."/>
            <person name="Olson A."/>
            <person name="Spatafora J."/>
            <person name="Veneault-Fourrey C."/>
            <person name="Henrissat B."/>
            <person name="Grigoriev I."/>
            <person name="Martin F."/>
            <person name="Perotto S."/>
        </authorList>
    </citation>
    <scope>NUCLEOTIDE SEQUENCE [LARGE SCALE GENOMIC DNA]</scope>
    <source>
        <strain evidence="3 4">E</strain>
    </source>
</reference>
<evidence type="ECO:0000256" key="1">
    <source>
        <dbReference type="ARBA" id="ARBA00023242"/>
    </source>
</evidence>
<dbReference type="OrthoDB" id="3525185at2759"/>
<dbReference type="GO" id="GO:0000981">
    <property type="term" value="F:DNA-binding transcription factor activity, RNA polymerase II-specific"/>
    <property type="evidence" value="ECO:0007669"/>
    <property type="project" value="InterPro"/>
</dbReference>
<dbReference type="InterPro" id="IPR053178">
    <property type="entry name" value="Osmoadaptation_assoc"/>
</dbReference>
<dbReference type="InParanoid" id="A0A2J6TFL4"/>
<evidence type="ECO:0000259" key="2">
    <source>
        <dbReference type="PROSITE" id="PS50048"/>
    </source>
</evidence>
<dbReference type="STRING" id="1095630.A0A2J6TFL4"/>
<evidence type="ECO:0000313" key="3">
    <source>
        <dbReference type="EMBL" id="PMD61793.1"/>
    </source>
</evidence>
<dbReference type="Pfam" id="PF00172">
    <property type="entry name" value="Zn_clus"/>
    <property type="match status" value="1"/>
</dbReference>
<keyword evidence="4" id="KW-1185">Reference proteome</keyword>
<dbReference type="GeneID" id="36584963"/>
<sequence length="508" mass="56482">MGRHVGRSRGCQTCVKRRVKCGEETPACFQCVSAGFDCPGPVQGAIFIDMSEGIREKSMRTVSKSSNKKILKVPNWNSCPNSVAFKTLSSDTVKCMRIASQAFKLPTTRQPSRQDIFQDLYVANFISAQNATVHPWILELPNLTSLSSSYLSEVYGIRAATLALYARISHNLDLEVEAAKWYSKGLVAQQQELHLAMSTESYSPCCHKAVGAAVMFSYFESVITTVPMGWMQHYAAAIKMFEIAGPENCQTGLMHKFFRSVRVAAFTTALIADEPSVLAADEWCTVPFDRIPKTPFDKLVDILLQLPSCLPCRNEMRKNSYSNPTKACLLRLQLGSTAKRLLDRLDDFWTEYKEEVDPAYDQRLGEISPASTFTNEDRLEGHQVPSTQQSPFKSASDAYFTSMYDSGKIITLGFLATVAVGVHWYNYNREIVMHGTSILASAAYCESLGVFNGVSFSMVFPIKLVCLLSPSEEQRILARSVLLKWGEERGLADSCQVAAPSYLDRSHG</sequence>
<organism evidence="3 4">
    <name type="scientific">Hyaloscypha bicolor E</name>
    <dbReference type="NCBI Taxonomy" id="1095630"/>
    <lineage>
        <taxon>Eukaryota</taxon>
        <taxon>Fungi</taxon>
        <taxon>Dikarya</taxon>
        <taxon>Ascomycota</taxon>
        <taxon>Pezizomycotina</taxon>
        <taxon>Leotiomycetes</taxon>
        <taxon>Helotiales</taxon>
        <taxon>Hyaloscyphaceae</taxon>
        <taxon>Hyaloscypha</taxon>
        <taxon>Hyaloscypha bicolor</taxon>
    </lineage>
</organism>
<dbReference type="Proteomes" id="UP000235371">
    <property type="component" value="Unassembled WGS sequence"/>
</dbReference>
<name>A0A2J6TFL4_9HELO</name>
<protein>
    <recommendedName>
        <fullName evidence="2">Zn(2)-C6 fungal-type domain-containing protein</fullName>
    </recommendedName>
</protein>
<dbReference type="GO" id="GO:0008270">
    <property type="term" value="F:zinc ion binding"/>
    <property type="evidence" value="ECO:0007669"/>
    <property type="project" value="InterPro"/>
</dbReference>
<dbReference type="InterPro" id="IPR001138">
    <property type="entry name" value="Zn2Cys6_DnaBD"/>
</dbReference>
<evidence type="ECO:0000313" key="4">
    <source>
        <dbReference type="Proteomes" id="UP000235371"/>
    </source>
</evidence>
<dbReference type="RefSeq" id="XP_024738697.1">
    <property type="nucleotide sequence ID" value="XM_024876886.1"/>
</dbReference>
<dbReference type="EMBL" id="KZ613786">
    <property type="protein sequence ID" value="PMD61793.1"/>
    <property type="molecule type" value="Genomic_DNA"/>
</dbReference>
<dbReference type="Gene3D" id="4.10.240.10">
    <property type="entry name" value="Zn(2)-C6 fungal-type DNA-binding domain"/>
    <property type="match status" value="1"/>
</dbReference>